<dbReference type="AlphaFoldDB" id="A0A918RLM1"/>
<accession>A0A918RLM1</accession>
<evidence type="ECO:0000313" key="2">
    <source>
        <dbReference type="Proteomes" id="UP000614811"/>
    </source>
</evidence>
<organism evidence="1 2">
    <name type="scientific">Arenicella chitinivorans</name>
    <dbReference type="NCBI Taxonomy" id="1329800"/>
    <lineage>
        <taxon>Bacteria</taxon>
        <taxon>Pseudomonadati</taxon>
        <taxon>Pseudomonadota</taxon>
        <taxon>Gammaproteobacteria</taxon>
        <taxon>Arenicellales</taxon>
        <taxon>Arenicellaceae</taxon>
        <taxon>Arenicella</taxon>
    </lineage>
</organism>
<name>A0A918RLM1_9GAMM</name>
<sequence>MTTNKLPNLTGQWIDLVPLVGPVQLPLRPQQMIDSYVTIWQKGDRLWAGDGFGTVTADGVVTMYDQQAQYENGEIVWPGDHGLNAYIRTVDLAGVWQDQFQQLHTLAQRNSPVEMTQAESVLGAKLVGTLTGHTLSCVHKETHSVKTAAVSRDGYLLHWSDGDIWRRHLHLEGDWISIKNKAREVIHCHNLEVDIGGVPGTINPEIWYVNAKDKPFPDNKTKGGIDLDSTAIHWSDYIGWQRVFPLEGSWVNMAGVRHKISHQTIKNPTEYRRFTWEFDTALGTGALIRNWVEIRTGEQTMQGQLDYDSQRIHWSNGDTWRKEEPSDATQ</sequence>
<keyword evidence="2" id="KW-1185">Reference proteome</keyword>
<dbReference type="RefSeq" id="WP_189399157.1">
    <property type="nucleotide sequence ID" value="NZ_BMXA01000002.1"/>
</dbReference>
<dbReference type="EMBL" id="BMXA01000002">
    <property type="protein sequence ID" value="GHA04419.1"/>
    <property type="molecule type" value="Genomic_DNA"/>
</dbReference>
<proteinExistence type="predicted"/>
<reference evidence="1" key="2">
    <citation type="submission" date="2020-09" db="EMBL/GenBank/DDBJ databases">
        <authorList>
            <person name="Sun Q."/>
            <person name="Kim S."/>
        </authorList>
    </citation>
    <scope>NUCLEOTIDE SEQUENCE</scope>
    <source>
        <strain evidence="1">KCTC 12711</strain>
    </source>
</reference>
<comment type="caution">
    <text evidence="1">The sequence shown here is derived from an EMBL/GenBank/DDBJ whole genome shotgun (WGS) entry which is preliminary data.</text>
</comment>
<protein>
    <submittedName>
        <fullName evidence="1">Uncharacterized protein</fullName>
    </submittedName>
</protein>
<reference evidence="1" key="1">
    <citation type="journal article" date="2014" name="Int. J. Syst. Evol. Microbiol.">
        <title>Complete genome sequence of Corynebacterium casei LMG S-19264T (=DSM 44701T), isolated from a smear-ripened cheese.</title>
        <authorList>
            <consortium name="US DOE Joint Genome Institute (JGI-PGF)"/>
            <person name="Walter F."/>
            <person name="Albersmeier A."/>
            <person name="Kalinowski J."/>
            <person name="Ruckert C."/>
        </authorList>
    </citation>
    <scope>NUCLEOTIDE SEQUENCE</scope>
    <source>
        <strain evidence="1">KCTC 12711</strain>
    </source>
</reference>
<evidence type="ECO:0000313" key="1">
    <source>
        <dbReference type="EMBL" id="GHA04419.1"/>
    </source>
</evidence>
<dbReference type="Proteomes" id="UP000614811">
    <property type="component" value="Unassembled WGS sequence"/>
</dbReference>
<gene>
    <name evidence="1" type="ORF">GCM10008090_12230</name>
</gene>